<comment type="caution">
    <text evidence="1">The sequence shown here is derived from an EMBL/GenBank/DDBJ whole genome shotgun (WGS) entry which is preliminary data.</text>
</comment>
<dbReference type="VEuPathDB" id="FungiDB:FUN_009266"/>
<protein>
    <submittedName>
        <fullName evidence="1">Uncharacterized protein</fullName>
    </submittedName>
</protein>
<sequence>MDISGQLAEHKPAHEKIYNLKSNRMIVINGSVYRKLLLEGYMHWREERLLILLLHEFQILRRYLSFISYRVWGIVSKRSLLAVVNEKISLLQILLKANWHNSTLCQLLKLCWERKDMKTWRNDALMKFLYHPNLVPSKHRPGALYDVFTKTDVLGSEHILALARAFY</sequence>
<reference evidence="1 2" key="2">
    <citation type="submission" date="2017-10" db="EMBL/GenBank/DDBJ databases">
        <title>Extensive intraspecific genome diversity in a model arbuscular mycorrhizal fungus.</title>
        <authorList>
            <person name="Chen E.C.H."/>
            <person name="Morin E."/>
            <person name="Baudet D."/>
            <person name="Noel J."/>
            <person name="Ndikumana S."/>
            <person name="Charron P."/>
            <person name="St-Onge C."/>
            <person name="Giorgi J."/>
            <person name="Grigoriev I.V."/>
            <person name="Roux C."/>
            <person name="Martin F.M."/>
            <person name="Corradi N."/>
        </authorList>
    </citation>
    <scope>NUCLEOTIDE SEQUENCE [LARGE SCALE GENOMIC DNA]</scope>
    <source>
        <strain evidence="1 2">C2</strain>
    </source>
</reference>
<dbReference type="EMBL" id="LLXL01004427">
    <property type="protein sequence ID" value="PKK57401.1"/>
    <property type="molecule type" value="Genomic_DNA"/>
</dbReference>
<name>A0A2N1M6Z1_9GLOM</name>
<dbReference type="AlphaFoldDB" id="A0A2N1M6Z1"/>
<dbReference type="VEuPathDB" id="FungiDB:RhiirFUN_026679"/>
<proteinExistence type="predicted"/>
<accession>A0A2N1M6Z1</accession>
<evidence type="ECO:0000313" key="2">
    <source>
        <dbReference type="Proteomes" id="UP000233469"/>
    </source>
</evidence>
<dbReference type="Proteomes" id="UP000233469">
    <property type="component" value="Unassembled WGS sequence"/>
</dbReference>
<dbReference type="VEuPathDB" id="FungiDB:RhiirA1_396452"/>
<organism evidence="1 2">
    <name type="scientific">Rhizophagus irregularis</name>
    <dbReference type="NCBI Taxonomy" id="588596"/>
    <lineage>
        <taxon>Eukaryota</taxon>
        <taxon>Fungi</taxon>
        <taxon>Fungi incertae sedis</taxon>
        <taxon>Mucoromycota</taxon>
        <taxon>Glomeromycotina</taxon>
        <taxon>Glomeromycetes</taxon>
        <taxon>Glomerales</taxon>
        <taxon>Glomeraceae</taxon>
        <taxon>Rhizophagus</taxon>
    </lineage>
</organism>
<reference evidence="1 2" key="1">
    <citation type="submission" date="2016-04" db="EMBL/GenBank/DDBJ databases">
        <title>Genome analyses suggest a sexual origin of heterokaryosis in a supposedly ancient asexual fungus.</title>
        <authorList>
            <person name="Ropars J."/>
            <person name="Sedzielewska K."/>
            <person name="Noel J."/>
            <person name="Charron P."/>
            <person name="Farinelli L."/>
            <person name="Marton T."/>
            <person name="Kruger M."/>
            <person name="Pelin A."/>
            <person name="Brachmann A."/>
            <person name="Corradi N."/>
        </authorList>
    </citation>
    <scope>NUCLEOTIDE SEQUENCE [LARGE SCALE GENOMIC DNA]</scope>
    <source>
        <strain evidence="1 2">C2</strain>
    </source>
</reference>
<gene>
    <name evidence="1" type="ORF">RhiirC2_798101</name>
</gene>
<evidence type="ECO:0000313" key="1">
    <source>
        <dbReference type="EMBL" id="PKK57401.1"/>
    </source>
</evidence>